<feature type="transmembrane region" description="Helical" evidence="1">
    <location>
        <begin position="21"/>
        <end position="43"/>
    </location>
</feature>
<dbReference type="Proteomes" id="UP000677082">
    <property type="component" value="Unassembled WGS sequence"/>
</dbReference>
<dbReference type="AlphaFoldDB" id="A0A919T979"/>
<protein>
    <submittedName>
        <fullName evidence="2">ABC transporter</fullName>
    </submittedName>
</protein>
<accession>A0A919T979</accession>
<keyword evidence="3" id="KW-1185">Reference proteome</keyword>
<organism evidence="2 3">
    <name type="scientific">Paractinoplanes toevensis</name>
    <dbReference type="NCBI Taxonomy" id="571911"/>
    <lineage>
        <taxon>Bacteria</taxon>
        <taxon>Bacillati</taxon>
        <taxon>Actinomycetota</taxon>
        <taxon>Actinomycetes</taxon>
        <taxon>Micromonosporales</taxon>
        <taxon>Micromonosporaceae</taxon>
        <taxon>Paractinoplanes</taxon>
    </lineage>
</organism>
<keyword evidence="1" id="KW-0812">Transmembrane</keyword>
<dbReference type="Pfam" id="PF12730">
    <property type="entry name" value="ABC2_membrane_4"/>
    <property type="match status" value="1"/>
</dbReference>
<keyword evidence="1" id="KW-0472">Membrane</keyword>
<proteinExistence type="predicted"/>
<name>A0A919T979_9ACTN</name>
<evidence type="ECO:0000313" key="2">
    <source>
        <dbReference type="EMBL" id="GIM90421.1"/>
    </source>
</evidence>
<evidence type="ECO:0000313" key="3">
    <source>
        <dbReference type="Proteomes" id="UP000677082"/>
    </source>
</evidence>
<reference evidence="2 3" key="1">
    <citation type="submission" date="2021-03" db="EMBL/GenBank/DDBJ databases">
        <title>Whole genome shotgun sequence of Actinoplanes toevensis NBRC 105298.</title>
        <authorList>
            <person name="Komaki H."/>
            <person name="Tamura T."/>
        </authorList>
    </citation>
    <scope>NUCLEOTIDE SEQUENCE [LARGE SCALE GENOMIC DNA]</scope>
    <source>
        <strain evidence="2 3">NBRC 105298</strain>
    </source>
</reference>
<feature type="transmembrane region" description="Helical" evidence="1">
    <location>
        <begin position="181"/>
        <end position="198"/>
    </location>
</feature>
<feature type="transmembrane region" description="Helical" evidence="1">
    <location>
        <begin position="63"/>
        <end position="85"/>
    </location>
</feature>
<sequence length="256" mass="26885">MSALSSAVSFEMTKARTVRSTVWSLIFCFLVSVAIALLFGWVLRGAYDDMSPEGKAGFDPVASGYNGLRLGMIALVVFGVVLVGSEFSTGTIRSSLAAVPDRGRFYAAKIITGTTIALAVSVITTFATFFAAQTAIGSARNASITDQGALQATMGAIIYMTLLCTFSMGVAAVLRSPALSLGILVPLFFMVSEILNNLPGVQKVAQFLPDAAGQIMMRGDPPESTVLNGWTGVGLLTLWTAAALFAGYAGLRRWDG</sequence>
<comment type="caution">
    <text evidence="2">The sequence shown here is derived from an EMBL/GenBank/DDBJ whole genome shotgun (WGS) entry which is preliminary data.</text>
</comment>
<keyword evidence="1" id="KW-1133">Transmembrane helix</keyword>
<dbReference type="RefSeq" id="WP_213006346.1">
    <property type="nucleotide sequence ID" value="NZ_BOQN01000028.1"/>
</dbReference>
<feature type="transmembrane region" description="Helical" evidence="1">
    <location>
        <begin position="152"/>
        <end position="174"/>
    </location>
</feature>
<evidence type="ECO:0000256" key="1">
    <source>
        <dbReference type="SAM" id="Phobius"/>
    </source>
</evidence>
<dbReference type="EMBL" id="BOQN01000028">
    <property type="protein sequence ID" value="GIM90421.1"/>
    <property type="molecule type" value="Genomic_DNA"/>
</dbReference>
<gene>
    <name evidence="2" type="ORF">Ato02nite_022140</name>
</gene>
<feature type="transmembrane region" description="Helical" evidence="1">
    <location>
        <begin position="106"/>
        <end position="132"/>
    </location>
</feature>
<feature type="transmembrane region" description="Helical" evidence="1">
    <location>
        <begin position="230"/>
        <end position="251"/>
    </location>
</feature>